<accession>A0ABV9NLZ7</accession>
<keyword evidence="3" id="KW-1185">Reference proteome</keyword>
<organism evidence="2 3">
    <name type="scientific">Coralloluteibacterium thermophilum</name>
    <dbReference type="NCBI Taxonomy" id="2707049"/>
    <lineage>
        <taxon>Bacteria</taxon>
        <taxon>Pseudomonadati</taxon>
        <taxon>Pseudomonadota</taxon>
        <taxon>Gammaproteobacteria</taxon>
        <taxon>Lysobacterales</taxon>
        <taxon>Lysobacteraceae</taxon>
        <taxon>Coralloluteibacterium</taxon>
    </lineage>
</organism>
<evidence type="ECO:0000313" key="3">
    <source>
        <dbReference type="Proteomes" id="UP001595892"/>
    </source>
</evidence>
<proteinExistence type="predicted"/>
<dbReference type="RefSeq" id="WP_377005227.1">
    <property type="nucleotide sequence ID" value="NZ_JBHSGG010000037.1"/>
</dbReference>
<evidence type="ECO:0008006" key="4">
    <source>
        <dbReference type="Google" id="ProtNLM"/>
    </source>
</evidence>
<gene>
    <name evidence="2" type="ORF">ACFO3Q_13355</name>
</gene>
<keyword evidence="1" id="KW-1133">Transmembrane helix</keyword>
<dbReference type="Proteomes" id="UP001595892">
    <property type="component" value="Unassembled WGS sequence"/>
</dbReference>
<protein>
    <recommendedName>
        <fullName evidence="4">Anti-sigma factor</fullName>
    </recommendedName>
</protein>
<keyword evidence="1" id="KW-0472">Membrane</keyword>
<reference evidence="3" key="1">
    <citation type="journal article" date="2019" name="Int. J. Syst. Evol. Microbiol.">
        <title>The Global Catalogue of Microorganisms (GCM) 10K type strain sequencing project: providing services to taxonomists for standard genome sequencing and annotation.</title>
        <authorList>
            <consortium name="The Broad Institute Genomics Platform"/>
            <consortium name="The Broad Institute Genome Sequencing Center for Infectious Disease"/>
            <person name="Wu L."/>
            <person name="Ma J."/>
        </authorList>
    </citation>
    <scope>NUCLEOTIDE SEQUENCE [LARGE SCALE GENOMIC DNA]</scope>
    <source>
        <strain evidence="3">CGMCC 1.13574</strain>
    </source>
</reference>
<comment type="caution">
    <text evidence="2">The sequence shown here is derived from an EMBL/GenBank/DDBJ whole genome shotgun (WGS) entry which is preliminary data.</text>
</comment>
<evidence type="ECO:0000313" key="2">
    <source>
        <dbReference type="EMBL" id="MFC4729156.1"/>
    </source>
</evidence>
<sequence length="136" mass="14228">MADIDTPPSDARLRAYLASLPAPAAPPIAERILGLHRRRQRRRRLAWVGSAAACALAVAVVLPLVQQTAPAAGDLSAEATAPPQAVPTPAALRQLDRALQAAYARDADPAELEALWRAREAALAAADAVPPAPVRI</sequence>
<feature type="transmembrane region" description="Helical" evidence="1">
    <location>
        <begin position="45"/>
        <end position="65"/>
    </location>
</feature>
<dbReference type="EMBL" id="JBHSGG010000037">
    <property type="protein sequence ID" value="MFC4729156.1"/>
    <property type="molecule type" value="Genomic_DNA"/>
</dbReference>
<evidence type="ECO:0000256" key="1">
    <source>
        <dbReference type="SAM" id="Phobius"/>
    </source>
</evidence>
<keyword evidence="1" id="KW-0812">Transmembrane</keyword>
<name>A0ABV9NLZ7_9GAMM</name>